<accession>A0A183ISW0</accession>
<evidence type="ECO:0000256" key="13">
    <source>
        <dbReference type="ARBA" id="ARBA00023306"/>
    </source>
</evidence>
<dbReference type="InterPro" id="IPR000938">
    <property type="entry name" value="CAP-Gly_domain"/>
</dbReference>
<dbReference type="SUPFAM" id="SSF74924">
    <property type="entry name" value="Cap-Gly domain"/>
    <property type="match status" value="1"/>
</dbReference>
<dbReference type="OrthoDB" id="196131at2759"/>
<comment type="similarity">
    <text evidence="4">Belongs to the dynactin 150 kDa subunit family.</text>
</comment>
<evidence type="ECO:0000256" key="11">
    <source>
        <dbReference type="ARBA" id="ARBA00023054"/>
    </source>
</evidence>
<evidence type="ECO:0000256" key="6">
    <source>
        <dbReference type="ARBA" id="ARBA00022490"/>
    </source>
</evidence>
<dbReference type="Gene3D" id="2.30.30.190">
    <property type="entry name" value="CAP Gly-rich-like domain"/>
    <property type="match status" value="1"/>
</dbReference>
<keyword evidence="13" id="KW-0131">Cell cycle</keyword>
<keyword evidence="8" id="KW-0493">Microtubule</keyword>
<keyword evidence="11 14" id="KW-0175">Coiled coil</keyword>
<dbReference type="GO" id="GO:0051301">
    <property type="term" value="P:cell division"/>
    <property type="evidence" value="ECO:0007669"/>
    <property type="project" value="UniProtKB-KW"/>
</dbReference>
<dbReference type="GO" id="GO:0000776">
    <property type="term" value="C:kinetochore"/>
    <property type="evidence" value="ECO:0007669"/>
    <property type="project" value="TreeGrafter"/>
</dbReference>
<evidence type="ECO:0000256" key="10">
    <source>
        <dbReference type="ARBA" id="ARBA00023017"/>
    </source>
</evidence>
<evidence type="ECO:0000256" key="15">
    <source>
        <dbReference type="SAM" id="MobiDB-lite"/>
    </source>
</evidence>
<dbReference type="EMBL" id="UZAM01009974">
    <property type="protein sequence ID" value="VDP10624.1"/>
    <property type="molecule type" value="Genomic_DNA"/>
</dbReference>
<dbReference type="Proteomes" id="UP000270296">
    <property type="component" value="Unassembled WGS sequence"/>
</dbReference>
<dbReference type="GO" id="GO:0005874">
    <property type="term" value="C:microtubule"/>
    <property type="evidence" value="ECO:0007669"/>
    <property type="project" value="UniProtKB-KW"/>
</dbReference>
<keyword evidence="6" id="KW-0963">Cytoplasm</keyword>
<dbReference type="PROSITE" id="PS00845">
    <property type="entry name" value="CAP_GLY_1"/>
    <property type="match status" value="1"/>
</dbReference>
<organism evidence="19">
    <name type="scientific">Soboliphyme baturini</name>
    <dbReference type="NCBI Taxonomy" id="241478"/>
    <lineage>
        <taxon>Eukaryota</taxon>
        <taxon>Metazoa</taxon>
        <taxon>Ecdysozoa</taxon>
        <taxon>Nematoda</taxon>
        <taxon>Enoplea</taxon>
        <taxon>Dorylaimia</taxon>
        <taxon>Dioctophymatida</taxon>
        <taxon>Dioctophymatoidea</taxon>
        <taxon>Soboliphymatidae</taxon>
        <taxon>Soboliphyme</taxon>
    </lineage>
</organism>
<dbReference type="SMART" id="SM01052">
    <property type="entry name" value="CAP_GLY"/>
    <property type="match status" value="1"/>
</dbReference>
<dbReference type="AlphaFoldDB" id="A0A183ISW0"/>
<dbReference type="PROSITE" id="PS50245">
    <property type="entry name" value="CAP_GLY_2"/>
    <property type="match status" value="1"/>
</dbReference>
<dbReference type="GO" id="GO:0000922">
    <property type="term" value="C:spindle pole"/>
    <property type="evidence" value="ECO:0007669"/>
    <property type="project" value="TreeGrafter"/>
</dbReference>
<evidence type="ECO:0000256" key="12">
    <source>
        <dbReference type="ARBA" id="ARBA00023212"/>
    </source>
</evidence>
<evidence type="ECO:0000256" key="1">
    <source>
        <dbReference type="ARBA" id="ARBA00004114"/>
    </source>
</evidence>
<feature type="coiled-coil region" evidence="14">
    <location>
        <begin position="192"/>
        <end position="470"/>
    </location>
</feature>
<keyword evidence="7" id="KW-0132">Cell division</keyword>
<dbReference type="GO" id="GO:0007097">
    <property type="term" value="P:nuclear migration"/>
    <property type="evidence" value="ECO:0007669"/>
    <property type="project" value="TreeGrafter"/>
</dbReference>
<keyword evidence="18" id="KW-1185">Reference proteome</keyword>
<dbReference type="GO" id="GO:0000132">
    <property type="term" value="P:establishment of mitotic spindle orientation"/>
    <property type="evidence" value="ECO:0007669"/>
    <property type="project" value="TreeGrafter"/>
</dbReference>
<proteinExistence type="inferred from homology"/>
<keyword evidence="12" id="KW-0206">Cytoskeleton</keyword>
<dbReference type="GO" id="GO:0030286">
    <property type="term" value="C:dynein complex"/>
    <property type="evidence" value="ECO:0007669"/>
    <property type="project" value="UniProtKB-KW"/>
</dbReference>
<evidence type="ECO:0000313" key="19">
    <source>
        <dbReference type="WBParaSite" id="SBAD_0000696801-mRNA-1"/>
    </source>
</evidence>
<dbReference type="PANTHER" id="PTHR18916:SF6">
    <property type="entry name" value="DYNACTIN SUBUNIT 1"/>
    <property type="match status" value="1"/>
</dbReference>
<evidence type="ECO:0000256" key="8">
    <source>
        <dbReference type="ARBA" id="ARBA00022701"/>
    </source>
</evidence>
<comment type="subcellular location">
    <subcellularLocation>
        <location evidence="3">Cytoplasm</location>
        <location evidence="3">Cell cortex</location>
    </subcellularLocation>
    <subcellularLocation>
        <location evidence="1">Cytoplasm</location>
        <location evidence="1">Cytoskeleton</location>
        <location evidence="1">Microtubule organizing center</location>
        <location evidence="1">Centrosome</location>
        <location evidence="1">Centriole</location>
    </subcellularLocation>
    <subcellularLocation>
        <location evidence="2">Cytoplasm</location>
        <location evidence="2">Cytoskeleton</location>
        <location evidence="2">Spindle</location>
    </subcellularLocation>
</comment>
<dbReference type="InterPro" id="IPR036859">
    <property type="entry name" value="CAP-Gly_dom_sf"/>
</dbReference>
<evidence type="ECO:0000256" key="3">
    <source>
        <dbReference type="ARBA" id="ARBA00004544"/>
    </source>
</evidence>
<reference evidence="19" key="1">
    <citation type="submission" date="2016-06" db="UniProtKB">
        <authorList>
            <consortium name="WormBaseParasite"/>
        </authorList>
    </citation>
    <scope>IDENTIFICATION</scope>
</reference>
<evidence type="ECO:0000256" key="9">
    <source>
        <dbReference type="ARBA" id="ARBA00022776"/>
    </source>
</evidence>
<evidence type="ECO:0000256" key="7">
    <source>
        <dbReference type="ARBA" id="ARBA00022618"/>
    </source>
</evidence>
<dbReference type="GO" id="GO:0005814">
    <property type="term" value="C:centriole"/>
    <property type="evidence" value="ECO:0007669"/>
    <property type="project" value="UniProtKB-SubCell"/>
</dbReference>
<evidence type="ECO:0000259" key="16">
    <source>
        <dbReference type="PROSITE" id="PS50245"/>
    </source>
</evidence>
<reference evidence="17 18" key="2">
    <citation type="submission" date="2018-11" db="EMBL/GenBank/DDBJ databases">
        <authorList>
            <consortium name="Pathogen Informatics"/>
        </authorList>
    </citation>
    <scope>NUCLEOTIDE SEQUENCE [LARGE SCALE GENOMIC DNA]</scope>
</reference>
<evidence type="ECO:0000313" key="17">
    <source>
        <dbReference type="EMBL" id="VDP10624.1"/>
    </source>
</evidence>
<dbReference type="PANTHER" id="PTHR18916">
    <property type="entry name" value="DYNACTIN 1-RELATED MICROTUBULE-BINDING"/>
    <property type="match status" value="1"/>
</dbReference>
<evidence type="ECO:0000256" key="4">
    <source>
        <dbReference type="ARBA" id="ARBA00011010"/>
    </source>
</evidence>
<evidence type="ECO:0000313" key="18">
    <source>
        <dbReference type="Proteomes" id="UP000270296"/>
    </source>
</evidence>
<sequence length="712" mass="81976">MTAFSPGKWIGVILDKPKGKNNGTVQGKEYFRCEENHGIFVRPSQVVVLDGSGSSSADSTSADRSKIPMKISALRKPRSYGKLLNKEDEGHEQHSMLRRPSKSAVSLKLTSSSEKLKESLVEVSGGSSSNENVSVRSTISSDVVSPVDTSGDLPKSFVSEKVAQLEARDIERTAAESGAWLPPSNMSESVELEYLRNEVRDLTSKLETLRIKRQEDKQKFVEFEKCKIQLQQLKEFKLKITESNAELQRQLQQAKKDAKEAMEAREQFQTEGPDVAEMIEMATLDKEMAEEKAEMLQQKLATMEEHLVDVESELEMIKREISEKGVEFMSSNLHEKQLEEQNERLREALVRIRDISTHDKRQIQRLMKEIQSVKDSSMEIQRKNENFTRDVENYERLLSELKEQVDVAMGAEEMVEQLTEKNLHLESKLRETEESIEDYEQMHQIDEEMHEGLKESMKELNLELDKSNCALNEAMQWPISFSYHYLKRELEKSQSQVIEKDSIVCKYRERTAQLQQELDNCKEEIERLIGAAQKQSEKECLFPGKFNLLQTRAWSECPMAEDGIKKEHVLQSHKAELWSFLSKFRYYINALAVMLYKFQSALLQCSVERLSTLAQLRLEICNQEKSIDYYFEVFKRNDVDEKTSLDNLQKAIAYFKASSRLFDSHLEIETFNSMQPLKIVEESLGSVIEVADLFSHLCSQIESRSSMLPGEL</sequence>
<dbReference type="Pfam" id="PF12455">
    <property type="entry name" value="Dynactin"/>
    <property type="match status" value="1"/>
</dbReference>
<protein>
    <recommendedName>
        <fullName evidence="5">Dynactin subunit 1</fullName>
    </recommendedName>
</protein>
<feature type="domain" description="CAP-Gly" evidence="16">
    <location>
        <begin position="1"/>
        <end position="42"/>
    </location>
</feature>
<dbReference type="GO" id="GO:0030424">
    <property type="term" value="C:axon"/>
    <property type="evidence" value="ECO:0007669"/>
    <property type="project" value="TreeGrafter"/>
</dbReference>
<dbReference type="InterPro" id="IPR022157">
    <property type="entry name" value="Dynactin"/>
</dbReference>
<keyword evidence="9" id="KW-0498">Mitosis</keyword>
<keyword evidence="10" id="KW-0243">Dynein</keyword>
<evidence type="ECO:0000256" key="14">
    <source>
        <dbReference type="SAM" id="Coils"/>
    </source>
</evidence>
<evidence type="ECO:0000256" key="5">
    <source>
        <dbReference type="ARBA" id="ARBA00016574"/>
    </source>
</evidence>
<evidence type="ECO:0000256" key="2">
    <source>
        <dbReference type="ARBA" id="ARBA00004186"/>
    </source>
</evidence>
<gene>
    <name evidence="17" type="ORF">SBAD_LOCUS6707</name>
</gene>
<feature type="region of interest" description="Disordered" evidence="15">
    <location>
        <begin position="88"/>
        <end position="109"/>
    </location>
</feature>
<dbReference type="Pfam" id="PF01302">
    <property type="entry name" value="CAP_GLY"/>
    <property type="match status" value="1"/>
</dbReference>
<dbReference type="WBParaSite" id="SBAD_0000696801-mRNA-1">
    <property type="protein sequence ID" value="SBAD_0000696801-mRNA-1"/>
    <property type="gene ID" value="SBAD_0000696801"/>
</dbReference>
<name>A0A183ISW0_9BILA</name>
<feature type="coiled-coil region" evidence="14">
    <location>
        <begin position="511"/>
        <end position="538"/>
    </location>
</feature>